<feature type="domain" description="Disease resistance N-terminal" evidence="8">
    <location>
        <begin position="9"/>
        <end position="92"/>
    </location>
</feature>
<keyword evidence="2" id="KW-0433">Leucine-rich repeat</keyword>
<keyword evidence="5" id="KW-0611">Plant defense</keyword>
<evidence type="ECO:0000259" key="10">
    <source>
        <dbReference type="Pfam" id="PF23598"/>
    </source>
</evidence>
<gene>
    <name evidence="11" type="ORF">URODEC1_LOCUS55185</name>
</gene>
<evidence type="ECO:0000259" key="8">
    <source>
        <dbReference type="Pfam" id="PF18052"/>
    </source>
</evidence>
<keyword evidence="12" id="KW-1185">Reference proteome</keyword>
<dbReference type="EMBL" id="OZ075131">
    <property type="protein sequence ID" value="CAL4979281.1"/>
    <property type="molecule type" value="Genomic_DNA"/>
</dbReference>
<dbReference type="InterPro" id="IPR032675">
    <property type="entry name" value="LRR_dom_sf"/>
</dbReference>
<dbReference type="Pfam" id="PF00931">
    <property type="entry name" value="NB-ARC"/>
    <property type="match status" value="1"/>
</dbReference>
<evidence type="ECO:0000313" key="11">
    <source>
        <dbReference type="EMBL" id="CAL4979281.1"/>
    </source>
</evidence>
<dbReference type="Gene3D" id="3.40.50.300">
    <property type="entry name" value="P-loop containing nucleotide triphosphate hydrolases"/>
    <property type="match status" value="1"/>
</dbReference>
<dbReference type="Proteomes" id="UP001497457">
    <property type="component" value="Chromosome 21rd"/>
</dbReference>
<sequence>MEAALVSGFIKIIVPRLFSLSCEKYKLSKSAKGNVEFLQHELEMIARTIDDQISRGEHLSSARSQWIQELRQLAYEIEDCIDRYVYRLNNKQIASSVRAGLLFGSEIRGLREKVKEPCERIRRYTSDSQWCATAEASPPTYDPHTKKADLVGIEKAQKELLELLEEGKGQLKQRKVISIVGFDGLGKTVLAEQVFDSDVAKQFRPRARIVAAEKDAKDVLLSIYSELGLGKELLGNDNVKVLSSNLEEYLHNKRYLIVIDDMRTELWSTIGTAFPANKGLSCRVIVTTPIQSIAYACSSDDRYVYKMRELGEKHSSQLFHRKGPKVELDQTQILKKCDGLPLAIVSIAQFMFKKCVPNGTTTCQDLCNRLGYYLETDKDTLARMQRVLTKNYTSLQGHDLKACMLYLGMFPSEHLIRRKRLIRRWLAEGFVETPDLAVMHFEELMDRNIIKPVDVSHNEQVKTCRTCGMMAEFIVRKSISQDFITMFSNGMAKLFCDQGVQPTGVRRLCLHRMSKSNGSLGDVSLVRSLLIFGEADQNLMELKRCPLLRVLDLEECNDLKDISLKGISNLLLLKYLSLGDTVTLIPREITNLDFLQTLSITRKNVTTLPVEVMLLPSLVHLLGKFKLTGKGKQMIRAEQFLVSGKSKLQTLAGFIVDERQGFAQLMVHMNNLRKTKVWCDSTSSTAGIVHLSKAVQKFIEDDKDEEQANQDNRSLSLHFDQSSSEFLHSLEGSCYLSSLKLHGYMGTVLPQFVSLLRGLKDLFLTTSNLTANTVATMSKLRYLQYLKLTADQLEKIVIEAGDFPKLLRLCLVLHRPTISMLEIKEGALPKLVAVQLNFEGLNGPSGINIVHLNSLKEVTLHPDQITKLEEWQKAAKDHPNRPSVELLGTVDQMEIDVMEDATEQDEKSKHEMAVTQRPLQELYSSCSRLKIPHENNDALNCRSEEINEMSLDQECSLNSTDISNVASGAHLTRSTC</sequence>
<feature type="domain" description="NB-ARC" evidence="7">
    <location>
        <begin position="160"/>
        <end position="323"/>
    </location>
</feature>
<keyword evidence="3" id="KW-0677">Repeat</keyword>
<evidence type="ECO:0000256" key="5">
    <source>
        <dbReference type="ARBA" id="ARBA00022821"/>
    </source>
</evidence>
<dbReference type="Gene3D" id="1.10.8.430">
    <property type="entry name" value="Helical domain of apoptotic protease-activating factors"/>
    <property type="match status" value="1"/>
</dbReference>
<dbReference type="SUPFAM" id="SSF52058">
    <property type="entry name" value="L domain-like"/>
    <property type="match status" value="1"/>
</dbReference>
<evidence type="ECO:0000256" key="6">
    <source>
        <dbReference type="ARBA" id="ARBA00023054"/>
    </source>
</evidence>
<dbReference type="PANTHER" id="PTHR23155:SF1233">
    <property type="entry name" value="DISEASE RESISTANCE PROTEIN RGA4"/>
    <property type="match status" value="1"/>
</dbReference>
<evidence type="ECO:0000256" key="1">
    <source>
        <dbReference type="ARBA" id="ARBA00008894"/>
    </source>
</evidence>
<evidence type="ECO:0000259" key="9">
    <source>
        <dbReference type="Pfam" id="PF23559"/>
    </source>
</evidence>
<dbReference type="Gene3D" id="3.80.10.10">
    <property type="entry name" value="Ribonuclease Inhibitor"/>
    <property type="match status" value="1"/>
</dbReference>
<dbReference type="InterPro" id="IPR036388">
    <property type="entry name" value="WH-like_DNA-bd_sf"/>
</dbReference>
<dbReference type="Pfam" id="PF18052">
    <property type="entry name" value="Rx_N"/>
    <property type="match status" value="1"/>
</dbReference>
<evidence type="ECO:0000259" key="7">
    <source>
        <dbReference type="Pfam" id="PF00931"/>
    </source>
</evidence>
<dbReference type="Gene3D" id="1.20.5.4130">
    <property type="match status" value="1"/>
</dbReference>
<keyword evidence="4" id="KW-0547">Nucleotide-binding</keyword>
<dbReference type="Pfam" id="PF23598">
    <property type="entry name" value="LRR_14"/>
    <property type="match status" value="1"/>
</dbReference>
<proteinExistence type="inferred from homology"/>
<evidence type="ECO:0000313" key="12">
    <source>
        <dbReference type="Proteomes" id="UP001497457"/>
    </source>
</evidence>
<dbReference type="GO" id="GO:0000166">
    <property type="term" value="F:nucleotide binding"/>
    <property type="evidence" value="ECO:0007669"/>
    <property type="project" value="UniProtKB-KW"/>
</dbReference>
<dbReference type="SUPFAM" id="SSF52540">
    <property type="entry name" value="P-loop containing nucleoside triphosphate hydrolases"/>
    <property type="match status" value="1"/>
</dbReference>
<dbReference type="InterPro" id="IPR044974">
    <property type="entry name" value="Disease_R_plants"/>
</dbReference>
<feature type="domain" description="Disease resistance R13L4/SHOC-2-like LRR" evidence="10">
    <location>
        <begin position="526"/>
        <end position="883"/>
    </location>
</feature>
<dbReference type="InterPro" id="IPR055414">
    <property type="entry name" value="LRR_R13L4/SHOC2-like"/>
</dbReference>
<protein>
    <submittedName>
        <fullName evidence="11">Uncharacterized protein</fullName>
    </submittedName>
</protein>
<reference evidence="12" key="1">
    <citation type="submission" date="2024-06" db="EMBL/GenBank/DDBJ databases">
        <authorList>
            <person name="Ryan C."/>
        </authorList>
    </citation>
    <scope>NUCLEOTIDE SEQUENCE [LARGE SCALE GENOMIC DNA]</scope>
</reference>
<dbReference type="AlphaFoldDB" id="A0ABC9AJ25"/>
<organism evidence="11 12">
    <name type="scientific">Urochloa decumbens</name>
    <dbReference type="NCBI Taxonomy" id="240449"/>
    <lineage>
        <taxon>Eukaryota</taxon>
        <taxon>Viridiplantae</taxon>
        <taxon>Streptophyta</taxon>
        <taxon>Embryophyta</taxon>
        <taxon>Tracheophyta</taxon>
        <taxon>Spermatophyta</taxon>
        <taxon>Magnoliopsida</taxon>
        <taxon>Liliopsida</taxon>
        <taxon>Poales</taxon>
        <taxon>Poaceae</taxon>
        <taxon>PACMAD clade</taxon>
        <taxon>Panicoideae</taxon>
        <taxon>Panicodae</taxon>
        <taxon>Paniceae</taxon>
        <taxon>Melinidinae</taxon>
        <taxon>Urochloa</taxon>
    </lineage>
</organism>
<evidence type="ECO:0000256" key="3">
    <source>
        <dbReference type="ARBA" id="ARBA00022737"/>
    </source>
</evidence>
<dbReference type="Pfam" id="PF23559">
    <property type="entry name" value="WHD_DRP"/>
    <property type="match status" value="1"/>
</dbReference>
<dbReference type="PANTHER" id="PTHR23155">
    <property type="entry name" value="DISEASE RESISTANCE PROTEIN RP"/>
    <property type="match status" value="1"/>
</dbReference>
<dbReference type="InterPro" id="IPR041118">
    <property type="entry name" value="Rx_N"/>
</dbReference>
<dbReference type="InterPro" id="IPR058922">
    <property type="entry name" value="WHD_DRP"/>
</dbReference>
<keyword evidence="6" id="KW-0175">Coiled coil</keyword>
<reference evidence="11 12" key="2">
    <citation type="submission" date="2024-10" db="EMBL/GenBank/DDBJ databases">
        <authorList>
            <person name="Ryan C."/>
        </authorList>
    </citation>
    <scope>NUCLEOTIDE SEQUENCE [LARGE SCALE GENOMIC DNA]</scope>
</reference>
<dbReference type="PRINTS" id="PR00364">
    <property type="entry name" value="DISEASERSIST"/>
</dbReference>
<evidence type="ECO:0000256" key="2">
    <source>
        <dbReference type="ARBA" id="ARBA00022614"/>
    </source>
</evidence>
<dbReference type="InterPro" id="IPR042197">
    <property type="entry name" value="Apaf_helical"/>
</dbReference>
<dbReference type="GO" id="GO:0006952">
    <property type="term" value="P:defense response"/>
    <property type="evidence" value="ECO:0007669"/>
    <property type="project" value="UniProtKB-KW"/>
</dbReference>
<dbReference type="InterPro" id="IPR027417">
    <property type="entry name" value="P-loop_NTPase"/>
</dbReference>
<comment type="similarity">
    <text evidence="1">Belongs to the disease resistance NB-LRR family.</text>
</comment>
<accession>A0ABC9AJ25</accession>
<evidence type="ECO:0000256" key="4">
    <source>
        <dbReference type="ARBA" id="ARBA00022741"/>
    </source>
</evidence>
<dbReference type="GO" id="GO:0051707">
    <property type="term" value="P:response to other organism"/>
    <property type="evidence" value="ECO:0007669"/>
    <property type="project" value="UniProtKB-ARBA"/>
</dbReference>
<feature type="domain" description="Disease resistance protein winged helix" evidence="9">
    <location>
        <begin position="409"/>
        <end position="474"/>
    </location>
</feature>
<dbReference type="Gene3D" id="1.10.10.10">
    <property type="entry name" value="Winged helix-like DNA-binding domain superfamily/Winged helix DNA-binding domain"/>
    <property type="match status" value="1"/>
</dbReference>
<dbReference type="InterPro" id="IPR002182">
    <property type="entry name" value="NB-ARC"/>
</dbReference>
<name>A0ABC9AJ25_9POAL</name>